<keyword evidence="4" id="KW-0479">Metal-binding</keyword>
<reference evidence="6 7" key="1">
    <citation type="submission" date="2023-10" db="EMBL/GenBank/DDBJ databases">
        <title>Complete Genome Sequence of Limnobacter thiooxidans CS-K2T, Isolated from freshwater lake sediments in Bavaria, Germany.</title>
        <authorList>
            <person name="Naruki M."/>
            <person name="Watanabe A."/>
            <person name="Warashina T."/>
            <person name="Morita T."/>
            <person name="Arakawa K."/>
        </authorList>
    </citation>
    <scope>NUCLEOTIDE SEQUENCE [LARGE SCALE GENOMIC DNA]</scope>
    <source>
        <strain evidence="6 7">CS-K2</strain>
    </source>
</reference>
<evidence type="ECO:0000259" key="5">
    <source>
        <dbReference type="PROSITE" id="PS50305"/>
    </source>
</evidence>
<organism evidence="6 7">
    <name type="scientific">Limnobacter thiooxidans</name>
    <dbReference type="NCBI Taxonomy" id="131080"/>
    <lineage>
        <taxon>Bacteria</taxon>
        <taxon>Pseudomonadati</taxon>
        <taxon>Pseudomonadota</taxon>
        <taxon>Betaproteobacteria</taxon>
        <taxon>Burkholderiales</taxon>
        <taxon>Burkholderiaceae</taxon>
        <taxon>Limnobacter</taxon>
    </lineage>
</organism>
<feature type="binding site" evidence="4">
    <location>
        <position position="176"/>
    </location>
    <ligand>
        <name>Zn(2+)</name>
        <dbReference type="ChEBI" id="CHEBI:29105"/>
    </ligand>
</feature>
<keyword evidence="4" id="KW-0862">Zinc</keyword>
<keyword evidence="3" id="KW-0520">NAD</keyword>
<dbReference type="SUPFAM" id="SSF52467">
    <property type="entry name" value="DHS-like NAD/FAD-binding domain"/>
    <property type="match status" value="1"/>
</dbReference>
<dbReference type="EMBL" id="AP028947">
    <property type="protein sequence ID" value="BET26511.1"/>
    <property type="molecule type" value="Genomic_DNA"/>
</dbReference>
<evidence type="ECO:0000313" key="7">
    <source>
        <dbReference type="Proteomes" id="UP001329151"/>
    </source>
</evidence>
<evidence type="ECO:0000256" key="2">
    <source>
        <dbReference type="ARBA" id="ARBA00022679"/>
    </source>
</evidence>
<keyword evidence="7" id="KW-1185">Reference proteome</keyword>
<evidence type="ECO:0000256" key="1">
    <source>
        <dbReference type="ARBA" id="ARBA00012928"/>
    </source>
</evidence>
<dbReference type="Pfam" id="PF02146">
    <property type="entry name" value="SIR2"/>
    <property type="match status" value="1"/>
</dbReference>
<evidence type="ECO:0000313" key="6">
    <source>
        <dbReference type="EMBL" id="BET26511.1"/>
    </source>
</evidence>
<feature type="active site" description="Proton acceptor" evidence="4">
    <location>
        <position position="136"/>
    </location>
</feature>
<dbReference type="Gene3D" id="3.30.1600.10">
    <property type="entry name" value="SIR2/SIRT2 'Small Domain"/>
    <property type="match status" value="1"/>
</dbReference>
<dbReference type="InterPro" id="IPR050134">
    <property type="entry name" value="NAD-dep_sirtuin_deacylases"/>
</dbReference>
<dbReference type="Proteomes" id="UP001329151">
    <property type="component" value="Chromosome"/>
</dbReference>
<dbReference type="InterPro" id="IPR003000">
    <property type="entry name" value="Sirtuin"/>
</dbReference>
<dbReference type="GO" id="GO:0046872">
    <property type="term" value="F:metal ion binding"/>
    <property type="evidence" value="ECO:0007669"/>
    <property type="project" value="UniProtKB-KW"/>
</dbReference>
<dbReference type="GO" id="GO:0017136">
    <property type="term" value="F:histone deacetylase activity, NAD-dependent"/>
    <property type="evidence" value="ECO:0007669"/>
    <property type="project" value="TreeGrafter"/>
</dbReference>
<keyword evidence="2" id="KW-0808">Transferase</keyword>
<dbReference type="Gene3D" id="3.40.50.1220">
    <property type="entry name" value="TPP-binding domain"/>
    <property type="match status" value="1"/>
</dbReference>
<dbReference type="InterPro" id="IPR026591">
    <property type="entry name" value="Sirtuin_cat_small_dom_sf"/>
</dbReference>
<dbReference type="PROSITE" id="PS50305">
    <property type="entry name" value="SIRTUIN"/>
    <property type="match status" value="1"/>
</dbReference>
<dbReference type="EC" id="2.3.1.286" evidence="1"/>
<gene>
    <name evidence="6" type="ORF">RGQ30_20120</name>
</gene>
<dbReference type="PANTHER" id="PTHR11085:SF10">
    <property type="entry name" value="NAD-DEPENDENT PROTEIN DEACYLASE SIRTUIN-5, MITOCHONDRIAL-RELATED"/>
    <property type="match status" value="1"/>
</dbReference>
<proteinExistence type="predicted"/>
<dbReference type="PANTHER" id="PTHR11085">
    <property type="entry name" value="NAD-DEPENDENT PROTEIN DEACYLASE SIRTUIN-5, MITOCHONDRIAL-RELATED"/>
    <property type="match status" value="1"/>
</dbReference>
<protein>
    <recommendedName>
        <fullName evidence="1">protein acetyllysine N-acetyltransferase</fullName>
        <ecNumber evidence="1">2.3.1.286</ecNumber>
    </recommendedName>
</protein>
<name>A0AA86JG98_9BURK</name>
<feature type="binding site" evidence="4">
    <location>
        <position position="148"/>
    </location>
    <ligand>
        <name>Zn(2+)</name>
        <dbReference type="ChEBI" id="CHEBI:29105"/>
    </ligand>
</feature>
<accession>A0AA86JG98</accession>
<feature type="binding site" evidence="4">
    <location>
        <position position="179"/>
    </location>
    <ligand>
        <name>Zn(2+)</name>
        <dbReference type="ChEBI" id="CHEBI:29105"/>
    </ligand>
</feature>
<dbReference type="AlphaFoldDB" id="A0AA86JG98"/>
<evidence type="ECO:0000256" key="4">
    <source>
        <dbReference type="PROSITE-ProRule" id="PRU00236"/>
    </source>
</evidence>
<sequence length="279" mass="31214">MQEDQELQIKIEKAARLIKDADAIIVMAGAGMGVDSGLPDFRGDEGFWAAYPALARAGLDFREIATPDQFVEHPRRAWGFYGHRLTMYRNTTPHEGFKILKGWCESKPGGYFVYTSNVDGQFQKAGFSESKIAECHGTIHRLQCLENCKGRTWSSYCEEPEIDEENCLLTSDIPKCPACGGVARPNILMFDDMMWDSERSMGQTMSFRTWLEDKIEKDVNTVVIELGAGTGIPRLRMLADQLPMPLVRINLRESDVSHKKINSVGLAMGALAACRILDI</sequence>
<dbReference type="InterPro" id="IPR026590">
    <property type="entry name" value="Ssirtuin_cat_dom"/>
</dbReference>
<dbReference type="RefSeq" id="WP_130556026.1">
    <property type="nucleotide sequence ID" value="NZ_AP028947.1"/>
</dbReference>
<dbReference type="InterPro" id="IPR029035">
    <property type="entry name" value="DHS-like_NAD/FAD-binding_dom"/>
</dbReference>
<dbReference type="KEGG" id="lto:RGQ30_20120"/>
<evidence type="ECO:0000256" key="3">
    <source>
        <dbReference type="ARBA" id="ARBA00023027"/>
    </source>
</evidence>
<dbReference type="GO" id="GO:0070403">
    <property type="term" value="F:NAD+ binding"/>
    <property type="evidence" value="ECO:0007669"/>
    <property type="project" value="InterPro"/>
</dbReference>
<feature type="binding site" evidence="4">
    <location>
        <position position="144"/>
    </location>
    <ligand>
        <name>Zn(2+)</name>
        <dbReference type="ChEBI" id="CHEBI:29105"/>
    </ligand>
</feature>
<feature type="domain" description="Deacetylase sirtuin-type" evidence="5">
    <location>
        <begin position="4"/>
        <end position="279"/>
    </location>
</feature>